<dbReference type="PANTHER" id="PTHR33121">
    <property type="entry name" value="CYCLIC DI-GMP PHOSPHODIESTERASE PDEF"/>
    <property type="match status" value="1"/>
</dbReference>
<keyword evidence="1" id="KW-0812">Transmembrane</keyword>
<feature type="transmembrane region" description="Helical" evidence="1">
    <location>
        <begin position="184"/>
        <end position="205"/>
    </location>
</feature>
<dbReference type="InterPro" id="IPR043128">
    <property type="entry name" value="Rev_trsase/Diguanyl_cyclase"/>
</dbReference>
<feature type="transmembrane region" description="Helical" evidence="1">
    <location>
        <begin position="143"/>
        <end position="172"/>
    </location>
</feature>
<reference evidence="4 5" key="1">
    <citation type="submission" date="2023-07" db="EMBL/GenBank/DDBJ databases">
        <title>Comparative genomics of wheat-associated soil bacteria to identify genetic determinants of phenazine resistance.</title>
        <authorList>
            <person name="Mouncey N."/>
        </authorList>
    </citation>
    <scope>NUCLEOTIDE SEQUENCE [LARGE SCALE GENOMIC DNA]</scope>
    <source>
        <strain evidence="4 5">B2I6</strain>
    </source>
</reference>
<keyword evidence="5" id="KW-1185">Reference proteome</keyword>
<dbReference type="Proteomes" id="UP001230654">
    <property type="component" value="Unassembled WGS sequence"/>
</dbReference>
<name>A0ABU0NWV8_STRRH</name>
<organism evidence="4 5">
    <name type="scientific">Streptomyces rishiriensis</name>
    <dbReference type="NCBI Taxonomy" id="68264"/>
    <lineage>
        <taxon>Bacteria</taxon>
        <taxon>Bacillati</taxon>
        <taxon>Actinomycetota</taxon>
        <taxon>Actinomycetes</taxon>
        <taxon>Kitasatosporales</taxon>
        <taxon>Streptomycetaceae</taxon>
        <taxon>Streptomyces</taxon>
    </lineage>
</organism>
<feature type="domain" description="EAL" evidence="2">
    <location>
        <begin position="481"/>
        <end position="733"/>
    </location>
</feature>
<evidence type="ECO:0000256" key="1">
    <source>
        <dbReference type="SAM" id="Phobius"/>
    </source>
</evidence>
<evidence type="ECO:0000259" key="3">
    <source>
        <dbReference type="PROSITE" id="PS50887"/>
    </source>
</evidence>
<keyword evidence="1" id="KW-1133">Transmembrane helix</keyword>
<feature type="domain" description="GGDEF" evidence="3">
    <location>
        <begin position="340"/>
        <end position="472"/>
    </location>
</feature>
<keyword evidence="4" id="KW-0808">Transferase</keyword>
<dbReference type="CDD" id="cd01948">
    <property type="entry name" value="EAL"/>
    <property type="match status" value="1"/>
</dbReference>
<accession>A0ABU0NWV8</accession>
<protein>
    <submittedName>
        <fullName evidence="4">Diguanylate cyclase (GGDEF)-like protein</fullName>
        <ecNumber evidence="4">2.7.7.65</ecNumber>
    </submittedName>
</protein>
<dbReference type="SUPFAM" id="SSF55073">
    <property type="entry name" value="Nucleotide cyclase"/>
    <property type="match status" value="1"/>
</dbReference>
<dbReference type="Gene3D" id="3.30.70.270">
    <property type="match status" value="1"/>
</dbReference>
<dbReference type="SMART" id="SM00267">
    <property type="entry name" value="GGDEF"/>
    <property type="match status" value="1"/>
</dbReference>
<keyword evidence="4" id="KW-0548">Nucleotidyltransferase</keyword>
<dbReference type="EC" id="2.7.7.65" evidence="4"/>
<dbReference type="PANTHER" id="PTHR33121:SF70">
    <property type="entry name" value="SIGNALING PROTEIN YKOW"/>
    <property type="match status" value="1"/>
</dbReference>
<dbReference type="SUPFAM" id="SSF141868">
    <property type="entry name" value="EAL domain-like"/>
    <property type="match status" value="1"/>
</dbReference>
<dbReference type="InterPro" id="IPR000160">
    <property type="entry name" value="GGDEF_dom"/>
</dbReference>
<gene>
    <name evidence="4" type="ORF">QF030_005799</name>
</gene>
<dbReference type="Pfam" id="PF00563">
    <property type="entry name" value="EAL"/>
    <property type="match status" value="1"/>
</dbReference>
<dbReference type="CDD" id="cd01949">
    <property type="entry name" value="GGDEF"/>
    <property type="match status" value="1"/>
</dbReference>
<dbReference type="Gene3D" id="3.20.20.450">
    <property type="entry name" value="EAL domain"/>
    <property type="match status" value="1"/>
</dbReference>
<feature type="transmembrane region" description="Helical" evidence="1">
    <location>
        <begin position="225"/>
        <end position="242"/>
    </location>
</feature>
<dbReference type="NCBIfam" id="TIGR00254">
    <property type="entry name" value="GGDEF"/>
    <property type="match status" value="1"/>
</dbReference>
<dbReference type="Pfam" id="PF00990">
    <property type="entry name" value="GGDEF"/>
    <property type="match status" value="1"/>
</dbReference>
<keyword evidence="1" id="KW-0472">Membrane</keyword>
<dbReference type="EMBL" id="JAUSWV010000002">
    <property type="protein sequence ID" value="MDQ0583621.1"/>
    <property type="molecule type" value="Genomic_DNA"/>
</dbReference>
<comment type="caution">
    <text evidence="4">The sequence shown here is derived from an EMBL/GenBank/DDBJ whole genome shotgun (WGS) entry which is preliminary data.</text>
</comment>
<dbReference type="InterPro" id="IPR035919">
    <property type="entry name" value="EAL_sf"/>
</dbReference>
<dbReference type="InterPro" id="IPR029787">
    <property type="entry name" value="Nucleotide_cyclase"/>
</dbReference>
<proteinExistence type="predicted"/>
<dbReference type="InterPro" id="IPR001633">
    <property type="entry name" value="EAL_dom"/>
</dbReference>
<evidence type="ECO:0000313" key="4">
    <source>
        <dbReference type="EMBL" id="MDQ0583621.1"/>
    </source>
</evidence>
<evidence type="ECO:0000259" key="2">
    <source>
        <dbReference type="PROSITE" id="PS50883"/>
    </source>
</evidence>
<dbReference type="InterPro" id="IPR050706">
    <property type="entry name" value="Cyclic-di-GMP_PDE-like"/>
</dbReference>
<dbReference type="GO" id="GO:0052621">
    <property type="term" value="F:diguanylate cyclase activity"/>
    <property type="evidence" value="ECO:0007669"/>
    <property type="project" value="UniProtKB-EC"/>
</dbReference>
<feature type="transmembrane region" description="Helical" evidence="1">
    <location>
        <begin position="79"/>
        <end position="100"/>
    </location>
</feature>
<feature type="transmembrane region" description="Helical" evidence="1">
    <location>
        <begin position="112"/>
        <end position="131"/>
    </location>
</feature>
<dbReference type="PROSITE" id="PS50887">
    <property type="entry name" value="GGDEF"/>
    <property type="match status" value="1"/>
</dbReference>
<dbReference type="RefSeq" id="WP_307165536.1">
    <property type="nucleotide sequence ID" value="NZ_JAUSWV010000002.1"/>
</dbReference>
<dbReference type="PROSITE" id="PS50883">
    <property type="entry name" value="EAL"/>
    <property type="match status" value="1"/>
</dbReference>
<evidence type="ECO:0000313" key="5">
    <source>
        <dbReference type="Proteomes" id="UP001230654"/>
    </source>
</evidence>
<sequence>MEPTESAAPGERLRRRRDAGVWWGSWWTVRSGRPPGAEAYVPHTAPYSTPHPAPGLRVTSAPHPGMPDSEADRLLSWPALPASVVSAAAFALGAGFYRAFTGHHALFPSGTAGWALAVLAGIIVGHLVLLGRARWWGGTGSGAALTLAVLLLYGWVSAGLVSLTVVVLVGIARRHRWRQGVLHGAVDILGIGAGALLLAACGPIPSVEHPWTPDSWTVYTGPQVVLVAVVYLAVTRVLLWYLHAPRSGGLPTVARTALVRQSLVAVALLGIAPLICVVAVAKPILLPLFAIPLIALDSTLWMARARAEEQLRDPLTGLPNRQWLLERIWTALDDAERIGARAALMLIDLDRFRSVNDTLGHLAGDRLLLQIAERLKLALPRGAEVARLGGDEFAVLLPVADSTTSAARIARGLVADLGSPLDLDGLTLVLEASAGVAVFPDHALDAEGMLRRADVAMYQAKRDRTGVEVYESKRDSNTPDRLGLLGDLRRALDAHEVELHYQPKVRFDGQVAGLEALVRWVHPERGKVSPDEFIAIAESSGLMPHLTEYVLETALGQVAEWRAQGLYVPVAVNVSPRDVHTPGFAGSVAARLARHGVPAGALQLEITEHVLLEDPQRAADTLNALTGHGVKMSLDDFGTGYSSLVHLRRLPVSELKIDRSFVARLAVDTEDAEIVRCTVDLAHSLGLMVVAEGVEDDETWERLRDLGCDAVQGWLVAAAMPPEETTAWLRARGSRGWQRPAAALPAAASDE</sequence>
<feature type="transmembrane region" description="Helical" evidence="1">
    <location>
        <begin position="263"/>
        <end position="280"/>
    </location>
</feature>
<dbReference type="SMART" id="SM00052">
    <property type="entry name" value="EAL"/>
    <property type="match status" value="1"/>
</dbReference>